<protein>
    <submittedName>
        <fullName evidence="1">Uncharacterized protein</fullName>
    </submittedName>
</protein>
<proteinExistence type="predicted"/>
<dbReference type="AlphaFoldDB" id="A0A8H5B0T7"/>
<evidence type="ECO:0000313" key="1">
    <source>
        <dbReference type="EMBL" id="KAF5314505.1"/>
    </source>
</evidence>
<dbReference type="OrthoDB" id="405848at2759"/>
<accession>A0A8H5B0T7</accession>
<gene>
    <name evidence="1" type="ORF">D9619_011958</name>
</gene>
<reference evidence="1 2" key="1">
    <citation type="journal article" date="2020" name="ISME J.">
        <title>Uncovering the hidden diversity of litter-decomposition mechanisms in mushroom-forming fungi.</title>
        <authorList>
            <person name="Floudas D."/>
            <person name="Bentzer J."/>
            <person name="Ahren D."/>
            <person name="Johansson T."/>
            <person name="Persson P."/>
            <person name="Tunlid A."/>
        </authorList>
    </citation>
    <scope>NUCLEOTIDE SEQUENCE [LARGE SCALE GENOMIC DNA]</scope>
    <source>
        <strain evidence="1 2">CBS 101986</strain>
    </source>
</reference>
<comment type="caution">
    <text evidence="1">The sequence shown here is derived from an EMBL/GenBank/DDBJ whole genome shotgun (WGS) entry which is preliminary data.</text>
</comment>
<keyword evidence="2" id="KW-1185">Reference proteome</keyword>
<name>A0A8H5B0T7_9AGAR</name>
<dbReference type="Proteomes" id="UP000567179">
    <property type="component" value="Unassembled WGS sequence"/>
</dbReference>
<organism evidence="1 2">
    <name type="scientific">Psilocybe cf. subviscida</name>
    <dbReference type="NCBI Taxonomy" id="2480587"/>
    <lineage>
        <taxon>Eukaryota</taxon>
        <taxon>Fungi</taxon>
        <taxon>Dikarya</taxon>
        <taxon>Basidiomycota</taxon>
        <taxon>Agaricomycotina</taxon>
        <taxon>Agaricomycetes</taxon>
        <taxon>Agaricomycetidae</taxon>
        <taxon>Agaricales</taxon>
        <taxon>Agaricineae</taxon>
        <taxon>Strophariaceae</taxon>
        <taxon>Psilocybe</taxon>
    </lineage>
</organism>
<dbReference type="EMBL" id="JAACJJ010000044">
    <property type="protein sequence ID" value="KAF5314505.1"/>
    <property type="molecule type" value="Genomic_DNA"/>
</dbReference>
<sequence length="151" mass="16209">MGAEVSSSSLPVAEPGGEVAAACVAEGLKAQVQWLLDVLRVGSRDCLEGEQGLDGMLQAKWGGMADGVRPVIREESKPTSRCAPLTKLVEDLQEKIANGGTGERFKGEDYVEELVTFPSSHSGLIFISLHWLVVPRTRFRAQILIGLSSCL</sequence>
<evidence type="ECO:0000313" key="2">
    <source>
        <dbReference type="Proteomes" id="UP000567179"/>
    </source>
</evidence>